<keyword evidence="1" id="KW-0235">DNA replication</keyword>
<dbReference type="GO" id="GO:0006260">
    <property type="term" value="P:DNA replication"/>
    <property type="evidence" value="ECO:0007669"/>
    <property type="project" value="UniProtKB-KW"/>
</dbReference>
<dbReference type="EMBL" id="DVFI01000087">
    <property type="protein sequence ID" value="HIQ63082.1"/>
    <property type="molecule type" value="Genomic_DNA"/>
</dbReference>
<feature type="domain" description="J" evidence="3">
    <location>
        <begin position="3"/>
        <end position="87"/>
    </location>
</feature>
<name>A0A9D1CIV5_9FIRM</name>
<protein>
    <submittedName>
        <fullName evidence="4">DnaJ domain-containing protein</fullName>
    </submittedName>
</protein>
<comment type="caution">
    <text evidence="4">The sequence shown here is derived from an EMBL/GenBank/DDBJ whole genome shotgun (WGS) entry which is preliminary data.</text>
</comment>
<dbReference type="SUPFAM" id="SSF46565">
    <property type="entry name" value="Chaperone J-domain"/>
    <property type="match status" value="1"/>
</dbReference>
<dbReference type="CDD" id="cd06257">
    <property type="entry name" value="DnaJ"/>
    <property type="match status" value="1"/>
</dbReference>
<feature type="repeat" description="TPR" evidence="2">
    <location>
        <begin position="103"/>
        <end position="136"/>
    </location>
</feature>
<dbReference type="Pfam" id="PF13181">
    <property type="entry name" value="TPR_8"/>
    <property type="match status" value="1"/>
</dbReference>
<evidence type="ECO:0000313" key="4">
    <source>
        <dbReference type="EMBL" id="HIQ63082.1"/>
    </source>
</evidence>
<dbReference type="AlphaFoldDB" id="A0A9D1CIV5"/>
<dbReference type="SUPFAM" id="SSF48452">
    <property type="entry name" value="TPR-like"/>
    <property type="match status" value="1"/>
</dbReference>
<dbReference type="PROSITE" id="PS50005">
    <property type="entry name" value="TPR"/>
    <property type="match status" value="1"/>
</dbReference>
<dbReference type="InterPro" id="IPR019734">
    <property type="entry name" value="TPR_rpt"/>
</dbReference>
<dbReference type="Gene3D" id="1.25.40.10">
    <property type="entry name" value="Tetratricopeptide repeat domain"/>
    <property type="match status" value="1"/>
</dbReference>
<proteinExistence type="predicted"/>
<evidence type="ECO:0000313" key="5">
    <source>
        <dbReference type="Proteomes" id="UP000886819"/>
    </source>
</evidence>
<keyword evidence="2" id="KW-0802">TPR repeat</keyword>
<reference evidence="4" key="2">
    <citation type="journal article" date="2021" name="PeerJ">
        <title>Extensive microbial diversity within the chicken gut microbiome revealed by metagenomics and culture.</title>
        <authorList>
            <person name="Gilroy R."/>
            <person name="Ravi A."/>
            <person name="Getino M."/>
            <person name="Pursley I."/>
            <person name="Horton D.L."/>
            <person name="Alikhan N.F."/>
            <person name="Baker D."/>
            <person name="Gharbi K."/>
            <person name="Hall N."/>
            <person name="Watson M."/>
            <person name="Adriaenssens E.M."/>
            <person name="Foster-Nyarko E."/>
            <person name="Jarju S."/>
            <person name="Secka A."/>
            <person name="Antonio M."/>
            <person name="Oren A."/>
            <person name="Chaudhuri R.R."/>
            <person name="La Ragione R."/>
            <person name="Hildebrand F."/>
            <person name="Pallen M.J."/>
        </authorList>
    </citation>
    <scope>NUCLEOTIDE SEQUENCE</scope>
    <source>
        <strain evidence="4">ChiHile30-977</strain>
    </source>
</reference>
<dbReference type="InterPro" id="IPR001623">
    <property type="entry name" value="DnaJ_domain"/>
</dbReference>
<dbReference type="InterPro" id="IPR036869">
    <property type="entry name" value="J_dom_sf"/>
</dbReference>
<dbReference type="Gene3D" id="1.10.287.110">
    <property type="entry name" value="DnaJ domain"/>
    <property type="match status" value="1"/>
</dbReference>
<accession>A0A9D1CIV5</accession>
<evidence type="ECO:0000256" key="1">
    <source>
        <dbReference type="ARBA" id="ARBA00022705"/>
    </source>
</evidence>
<dbReference type="SMART" id="SM00271">
    <property type="entry name" value="DnaJ"/>
    <property type="match status" value="1"/>
</dbReference>
<sequence length="169" mass="18937">MENPFVVLGVRQDATGEEIRAAYHRGVKRCHPDAVQDESRRQEAQEALVRLNLAYAEAMRLVSSRQTGSVVIPDAAQVAGKLYEQGLYDGALRVLNKALTRDAAWYHLQGSILLKKNEAEAAHSCFRTAVRMDPNNALYRQCALNAAVRMRKQKTLRGRMACWARGLVK</sequence>
<dbReference type="PROSITE" id="PS50076">
    <property type="entry name" value="DNAJ_2"/>
    <property type="match status" value="1"/>
</dbReference>
<gene>
    <name evidence="4" type="ORF">IAA66_05780</name>
</gene>
<dbReference type="Proteomes" id="UP000886819">
    <property type="component" value="Unassembled WGS sequence"/>
</dbReference>
<reference evidence="4" key="1">
    <citation type="submission" date="2020-10" db="EMBL/GenBank/DDBJ databases">
        <authorList>
            <person name="Gilroy R."/>
        </authorList>
    </citation>
    <scope>NUCLEOTIDE SEQUENCE</scope>
    <source>
        <strain evidence="4">ChiHile30-977</strain>
    </source>
</reference>
<organism evidence="4 5">
    <name type="scientific">Candidatus Avichristensenella intestinipullorum</name>
    <dbReference type="NCBI Taxonomy" id="2840693"/>
    <lineage>
        <taxon>Bacteria</taxon>
        <taxon>Bacillati</taxon>
        <taxon>Bacillota</taxon>
        <taxon>Clostridia</taxon>
        <taxon>Candidatus Avichristensenella</taxon>
    </lineage>
</organism>
<dbReference type="Pfam" id="PF00226">
    <property type="entry name" value="DnaJ"/>
    <property type="match status" value="1"/>
</dbReference>
<dbReference type="InterPro" id="IPR011990">
    <property type="entry name" value="TPR-like_helical_dom_sf"/>
</dbReference>
<evidence type="ECO:0000259" key="3">
    <source>
        <dbReference type="PROSITE" id="PS50076"/>
    </source>
</evidence>
<evidence type="ECO:0000256" key="2">
    <source>
        <dbReference type="PROSITE-ProRule" id="PRU00339"/>
    </source>
</evidence>